<gene>
    <name evidence="1" type="ORF">PHI105_00135</name>
</gene>
<dbReference type="Proteomes" id="UP000002667">
    <property type="component" value="Segment"/>
</dbReference>
<evidence type="ECO:0000313" key="1">
    <source>
        <dbReference type="EMBL" id="ADF59160.1"/>
    </source>
</evidence>
<sequence length="174" mass="19284">MKKFVLPFLATFTLASGSLLSYQDTASAASIKTDEEWITIEDSTESSGSILQTATESPYTVMASKPDYKTNWNLKKRRQGLDFFACNYAMLTKASAKMRINTIEAKSRLYYNNGALSKSKTDTNSNSNYAGAEAVGTVTGGYGCKGKAYGNSKYVRKKYKTVTHQKKWNIKDVL</sequence>
<name>D6R409_BPPH1</name>
<organismHost>
    <name type="scientific">Bacillus subtilis</name>
    <dbReference type="NCBI Taxonomy" id="1423"/>
</organismHost>
<accession>D6R409</accession>
<dbReference type="EMBL" id="HM072038">
    <property type="protein sequence ID" value="ADF59160.1"/>
    <property type="molecule type" value="Genomic_DNA"/>
</dbReference>
<protein>
    <submittedName>
        <fullName evidence="1">Uncharacterized protein</fullName>
    </submittedName>
</protein>
<evidence type="ECO:0000313" key="2">
    <source>
        <dbReference type="Proteomes" id="UP000002667"/>
    </source>
</evidence>
<reference evidence="1 2" key="1">
    <citation type="journal article" date="2013" name="Genome Announc.">
        <title>Complete Genome Sequence of Bacillus subtilis Phage phi105.</title>
        <authorList>
            <person name="Zeigler D.R."/>
        </authorList>
    </citation>
    <scope>NUCLEOTIDE SEQUENCE [LARGE SCALE GENOMIC DNA]</scope>
</reference>
<organism evidence="1 2">
    <name type="scientific">Bacillus phage phi105</name>
    <name type="common">Bacteriophage phi-105</name>
    <dbReference type="NCBI Taxonomy" id="10717"/>
    <lineage>
        <taxon>Viruses</taxon>
        <taxon>Duplodnaviria</taxon>
        <taxon>Heunggongvirae</taxon>
        <taxon>Uroviricota</taxon>
        <taxon>Caudoviricetes</taxon>
        <taxon>Spizizenvirus</taxon>
        <taxon>Spizizenvirus sv105</taxon>
    </lineage>
</organism>
<proteinExistence type="predicted"/>
<keyword evidence="2" id="KW-1185">Reference proteome</keyword>